<evidence type="ECO:0000256" key="5">
    <source>
        <dbReference type="ARBA" id="ARBA00022989"/>
    </source>
</evidence>
<dbReference type="InterPro" id="IPR039421">
    <property type="entry name" value="Type_1_exporter"/>
</dbReference>
<reference evidence="10 11" key="1">
    <citation type="submission" date="2016-10" db="EMBL/GenBank/DDBJ databases">
        <authorList>
            <person name="de Groot N.N."/>
        </authorList>
    </citation>
    <scope>NUCLEOTIDE SEQUENCE [LARGE SCALE GENOMIC DNA]</scope>
    <source>
        <strain evidence="10 11">JCM 18415</strain>
    </source>
</reference>
<feature type="transmembrane region" description="Helical" evidence="7">
    <location>
        <begin position="245"/>
        <end position="264"/>
    </location>
</feature>
<dbReference type="Pfam" id="PF00005">
    <property type="entry name" value="ABC_tran"/>
    <property type="match status" value="1"/>
</dbReference>
<feature type="transmembrane region" description="Helical" evidence="7">
    <location>
        <begin position="40"/>
        <end position="59"/>
    </location>
</feature>
<dbReference type="InterPro" id="IPR036640">
    <property type="entry name" value="ABC1_TM_sf"/>
</dbReference>
<dbReference type="Proteomes" id="UP000242815">
    <property type="component" value="Unassembled WGS sequence"/>
</dbReference>
<dbReference type="PROSITE" id="PS50929">
    <property type="entry name" value="ABC_TM1F"/>
    <property type="match status" value="1"/>
</dbReference>
<dbReference type="EMBL" id="FOYD01000005">
    <property type="protein sequence ID" value="SFQ82567.1"/>
    <property type="molecule type" value="Genomic_DNA"/>
</dbReference>
<evidence type="ECO:0000256" key="6">
    <source>
        <dbReference type="ARBA" id="ARBA00023136"/>
    </source>
</evidence>
<dbReference type="PROSITE" id="PS50893">
    <property type="entry name" value="ABC_TRANSPORTER_2"/>
    <property type="match status" value="1"/>
</dbReference>
<dbReference type="InterPro" id="IPR027417">
    <property type="entry name" value="P-loop_NTPase"/>
</dbReference>
<feature type="transmembrane region" description="Helical" evidence="7">
    <location>
        <begin position="276"/>
        <end position="303"/>
    </location>
</feature>
<dbReference type="AlphaFoldDB" id="A0A1I6BNY0"/>
<dbReference type="InterPro" id="IPR011527">
    <property type="entry name" value="ABC1_TM_dom"/>
</dbReference>
<evidence type="ECO:0000259" key="8">
    <source>
        <dbReference type="PROSITE" id="PS50893"/>
    </source>
</evidence>
<gene>
    <name evidence="10" type="ORF">SAMN05216578_10558</name>
</gene>
<dbReference type="GO" id="GO:0045454">
    <property type="term" value="P:cell redox homeostasis"/>
    <property type="evidence" value="ECO:0007669"/>
    <property type="project" value="InterPro"/>
</dbReference>
<accession>A0A1I6BNY0</accession>
<evidence type="ECO:0000256" key="1">
    <source>
        <dbReference type="ARBA" id="ARBA00004651"/>
    </source>
</evidence>
<dbReference type="STRING" id="1002526.SAMN05216578_10558"/>
<dbReference type="NCBIfam" id="TIGR02868">
    <property type="entry name" value="CydC"/>
    <property type="match status" value="1"/>
</dbReference>
<dbReference type="Gene3D" id="1.20.1560.10">
    <property type="entry name" value="ABC transporter type 1, transmembrane domain"/>
    <property type="match status" value="1"/>
</dbReference>
<keyword evidence="6 7" id="KW-0472">Membrane</keyword>
<dbReference type="GO" id="GO:0140359">
    <property type="term" value="F:ABC-type transporter activity"/>
    <property type="evidence" value="ECO:0007669"/>
    <property type="project" value="InterPro"/>
</dbReference>
<evidence type="ECO:0000256" key="2">
    <source>
        <dbReference type="ARBA" id="ARBA00022692"/>
    </source>
</evidence>
<dbReference type="OrthoDB" id="6336411at2"/>
<keyword evidence="4 10" id="KW-0067">ATP-binding</keyword>
<evidence type="ECO:0000256" key="7">
    <source>
        <dbReference type="SAM" id="Phobius"/>
    </source>
</evidence>
<keyword evidence="5 7" id="KW-1133">Transmembrane helix</keyword>
<dbReference type="SMART" id="SM00382">
    <property type="entry name" value="AAA"/>
    <property type="match status" value="1"/>
</dbReference>
<evidence type="ECO:0000256" key="3">
    <source>
        <dbReference type="ARBA" id="ARBA00022741"/>
    </source>
</evidence>
<dbReference type="GO" id="GO:0016887">
    <property type="term" value="F:ATP hydrolysis activity"/>
    <property type="evidence" value="ECO:0007669"/>
    <property type="project" value="InterPro"/>
</dbReference>
<name>A0A1I6BNY0_9GAMM</name>
<dbReference type="PANTHER" id="PTHR24221:SF654">
    <property type="entry name" value="ATP-BINDING CASSETTE SUB-FAMILY B MEMBER 6"/>
    <property type="match status" value="1"/>
</dbReference>
<dbReference type="RefSeq" id="WP_090538756.1">
    <property type="nucleotide sequence ID" value="NZ_FOYD01000005.1"/>
</dbReference>
<dbReference type="PANTHER" id="PTHR24221">
    <property type="entry name" value="ATP-BINDING CASSETTE SUB-FAMILY B"/>
    <property type="match status" value="1"/>
</dbReference>
<dbReference type="GO" id="GO:0005524">
    <property type="term" value="F:ATP binding"/>
    <property type="evidence" value="ECO:0007669"/>
    <property type="project" value="UniProtKB-KW"/>
</dbReference>
<dbReference type="GO" id="GO:0005886">
    <property type="term" value="C:plasma membrane"/>
    <property type="evidence" value="ECO:0007669"/>
    <property type="project" value="UniProtKB-SubCell"/>
</dbReference>
<dbReference type="InterPro" id="IPR014223">
    <property type="entry name" value="ABC_CydC/D"/>
</dbReference>
<protein>
    <submittedName>
        <fullName evidence="10">ATP-binding cassette, subfamily C, CydC</fullName>
    </submittedName>
</protein>
<evidence type="ECO:0000256" key="4">
    <source>
        <dbReference type="ARBA" id="ARBA00022840"/>
    </source>
</evidence>
<feature type="transmembrane region" description="Helical" evidence="7">
    <location>
        <begin position="162"/>
        <end position="181"/>
    </location>
</feature>
<dbReference type="InterPro" id="IPR003439">
    <property type="entry name" value="ABC_transporter-like_ATP-bd"/>
</dbReference>
<sequence length="540" mass="59364">MKRVRLRELTCSRPGAWALAGLLGTLTVLSVTGLLAASGWFITAAALAGLVSGAAGYGFDVFRPAAIIRFFAITRTAGRYAERLASHNAVLGLLRDLRVGLFSHIARLPMDPRRWRSAQLLQRLVVDIDLLDQFPLRILLPWLWASLLLVGVLVMLGLLDTLLLLAGIPLLAAWLLPWFGYRRGSRLAESMVMAEQQHREYLLDSLRLLNDLLIWQRWEQRRLALEQGSARCLDLQWQQRRLSSVLALAQQWLLGLGILLLLMLGMALAEQQQLELAWLLASLLAVFGLAETLLPLAGSAVALGMSRAARDRINTTLEATEQPKPVPAEQPGAPWYLQLQGVSARRPGALNGPQQISFEMRGGDVVWIAGASGSGKSTLLDMLATELPLGQGSCLLNGRPLRKWDLRRVLGYLPQQVDLFDLSLAANLRLGNPQASDAQLWQVLEDVALADWARERGLDTPLGEQGSAVSGGQARRIALARLLLAERPILLLDEPFAGLDATTREQVMQALLRRQRDGLLIIASHQPVSAPDLQVVRVGR</sequence>
<dbReference type="InterPro" id="IPR017871">
    <property type="entry name" value="ABC_transporter-like_CS"/>
</dbReference>
<evidence type="ECO:0000313" key="10">
    <source>
        <dbReference type="EMBL" id="SFQ82567.1"/>
    </source>
</evidence>
<evidence type="ECO:0000259" key="9">
    <source>
        <dbReference type="PROSITE" id="PS50929"/>
    </source>
</evidence>
<keyword evidence="3" id="KW-0547">Nucleotide-binding</keyword>
<organism evidence="10 11">
    <name type="scientific">Halopseudomonas formosensis</name>
    <dbReference type="NCBI Taxonomy" id="1002526"/>
    <lineage>
        <taxon>Bacteria</taxon>
        <taxon>Pseudomonadati</taxon>
        <taxon>Pseudomonadota</taxon>
        <taxon>Gammaproteobacteria</taxon>
        <taxon>Pseudomonadales</taxon>
        <taxon>Pseudomonadaceae</taxon>
        <taxon>Halopseudomonas</taxon>
    </lineage>
</organism>
<keyword evidence="2 7" id="KW-0812">Transmembrane</keyword>
<dbReference type="PROSITE" id="PS00211">
    <property type="entry name" value="ABC_TRANSPORTER_1"/>
    <property type="match status" value="1"/>
</dbReference>
<proteinExistence type="predicted"/>
<feature type="domain" description="ABC transmembrane type-1" evidence="9">
    <location>
        <begin position="18"/>
        <end position="305"/>
    </location>
</feature>
<dbReference type="InterPro" id="IPR003593">
    <property type="entry name" value="AAA+_ATPase"/>
</dbReference>
<comment type="subcellular location">
    <subcellularLocation>
        <location evidence="1">Cell membrane</location>
        <topology evidence="1">Multi-pass membrane protein</topology>
    </subcellularLocation>
</comment>
<feature type="transmembrane region" description="Helical" evidence="7">
    <location>
        <begin position="138"/>
        <end position="156"/>
    </location>
</feature>
<dbReference type="SUPFAM" id="SSF90123">
    <property type="entry name" value="ABC transporter transmembrane region"/>
    <property type="match status" value="1"/>
</dbReference>
<dbReference type="SUPFAM" id="SSF52540">
    <property type="entry name" value="P-loop containing nucleoside triphosphate hydrolases"/>
    <property type="match status" value="1"/>
</dbReference>
<dbReference type="Gene3D" id="3.40.50.300">
    <property type="entry name" value="P-loop containing nucleotide triphosphate hydrolases"/>
    <property type="match status" value="1"/>
</dbReference>
<evidence type="ECO:0000313" key="11">
    <source>
        <dbReference type="Proteomes" id="UP000242815"/>
    </source>
</evidence>
<feature type="domain" description="ABC transporter" evidence="8">
    <location>
        <begin position="337"/>
        <end position="538"/>
    </location>
</feature>
<dbReference type="GO" id="GO:0034775">
    <property type="term" value="P:glutathione transmembrane transport"/>
    <property type="evidence" value="ECO:0007669"/>
    <property type="project" value="InterPro"/>
</dbReference>